<keyword evidence="4 6" id="KW-0560">Oxidoreductase</keyword>
<evidence type="ECO:0000313" key="9">
    <source>
        <dbReference type="EMBL" id="ADZ70297.1"/>
    </source>
</evidence>
<dbReference type="Pfam" id="PF01958">
    <property type="entry name" value="Asp_DH_C"/>
    <property type="match status" value="1"/>
</dbReference>
<comment type="function">
    <text evidence="6">Specifically catalyzes the NAD or NADP-dependent dehydrogenation of L-aspartate to iminoaspartate.</text>
</comment>
<dbReference type="Gene3D" id="3.30.360.10">
    <property type="entry name" value="Dihydrodipicolinate Reductase, domain 2"/>
    <property type="match status" value="1"/>
</dbReference>
<dbReference type="PATRIC" id="fig|991905.3.peg.1919"/>
<evidence type="ECO:0000256" key="4">
    <source>
        <dbReference type="ARBA" id="ARBA00023002"/>
    </source>
</evidence>
<feature type="binding site" evidence="6">
    <location>
        <position position="126"/>
    </location>
    <ligand>
        <name>NAD(+)</name>
        <dbReference type="ChEBI" id="CHEBI:57540"/>
    </ligand>
</feature>
<feature type="domain" description="Aspartate dehydrogenase" evidence="7">
    <location>
        <begin position="170"/>
        <end position="257"/>
    </location>
</feature>
<dbReference type="OrthoDB" id="8456681at2"/>
<dbReference type="UniPathway" id="UPA00253">
    <property type="reaction ID" value="UER00456"/>
</dbReference>
<dbReference type="InterPro" id="IPR011182">
    <property type="entry name" value="L-Asp_DH"/>
</dbReference>
<dbReference type="PANTHER" id="PTHR31873">
    <property type="entry name" value="L-ASPARTATE DEHYDROGENASE-RELATED"/>
    <property type="match status" value="1"/>
</dbReference>
<name>F2IW15_POLGS</name>
<dbReference type="AlphaFoldDB" id="F2IW15"/>
<dbReference type="SUPFAM" id="SSF55347">
    <property type="entry name" value="Glyceraldehyde-3-phosphate dehydrogenase-like, C-terminal domain"/>
    <property type="match status" value="1"/>
</dbReference>
<evidence type="ECO:0000256" key="3">
    <source>
        <dbReference type="ARBA" id="ARBA00022857"/>
    </source>
</evidence>
<feature type="domain" description="Aspartate/homoserine dehydrogenase NAD-binding" evidence="8">
    <location>
        <begin position="12"/>
        <end position="122"/>
    </location>
</feature>
<dbReference type="KEGG" id="pgv:SL003B_1871"/>
<evidence type="ECO:0000313" key="10">
    <source>
        <dbReference type="Proteomes" id="UP000008130"/>
    </source>
</evidence>
<dbReference type="NCBIfam" id="NF009828">
    <property type="entry name" value="PRK13303.1-3"/>
    <property type="match status" value="1"/>
</dbReference>
<comment type="pathway">
    <text evidence="6">Cofactor biosynthesis; NAD(+) biosynthesis; iminoaspartate from L-aspartate (dehydrogenase route): step 1/1.</text>
</comment>
<comment type="similarity">
    <text evidence="1 6">Belongs to the L-aspartate dehydrogenase family.</text>
</comment>
<dbReference type="GO" id="GO:0051287">
    <property type="term" value="F:NAD binding"/>
    <property type="evidence" value="ECO:0007669"/>
    <property type="project" value="UniProtKB-UniRule"/>
</dbReference>
<feature type="active site" evidence="6">
    <location>
        <position position="222"/>
    </location>
</feature>
<dbReference type="PANTHER" id="PTHR31873:SF6">
    <property type="entry name" value="ASPARTATE DEHYDROGENASE DOMAIN-CONTAINING PROTEIN"/>
    <property type="match status" value="1"/>
</dbReference>
<evidence type="ECO:0000256" key="2">
    <source>
        <dbReference type="ARBA" id="ARBA00022642"/>
    </source>
</evidence>
<evidence type="ECO:0000256" key="1">
    <source>
        <dbReference type="ARBA" id="ARBA00008331"/>
    </source>
</evidence>
<comment type="catalytic activity">
    <reaction evidence="6">
        <text>L-aspartate + NADP(+) + H2O = oxaloacetate + NH4(+) + NADPH + H(+)</text>
        <dbReference type="Rhea" id="RHEA:11784"/>
        <dbReference type="ChEBI" id="CHEBI:15377"/>
        <dbReference type="ChEBI" id="CHEBI:15378"/>
        <dbReference type="ChEBI" id="CHEBI:16452"/>
        <dbReference type="ChEBI" id="CHEBI:28938"/>
        <dbReference type="ChEBI" id="CHEBI:29991"/>
        <dbReference type="ChEBI" id="CHEBI:57783"/>
        <dbReference type="ChEBI" id="CHEBI:58349"/>
        <dbReference type="EC" id="1.4.1.21"/>
    </reaction>
</comment>
<feature type="binding site" evidence="6">
    <location>
        <position position="192"/>
    </location>
    <ligand>
        <name>NAD(+)</name>
        <dbReference type="ChEBI" id="CHEBI:57540"/>
    </ligand>
</feature>
<evidence type="ECO:0000259" key="7">
    <source>
        <dbReference type="Pfam" id="PF01958"/>
    </source>
</evidence>
<dbReference type="GO" id="GO:0050661">
    <property type="term" value="F:NADP binding"/>
    <property type="evidence" value="ECO:0007669"/>
    <property type="project" value="UniProtKB-UniRule"/>
</dbReference>
<dbReference type="InterPro" id="IPR002811">
    <property type="entry name" value="Asp_DH"/>
</dbReference>
<keyword evidence="5 6" id="KW-0520">NAD</keyword>
<dbReference type="GO" id="GO:0016639">
    <property type="term" value="F:oxidoreductase activity, acting on the CH-NH2 group of donors, NAD or NADP as acceptor"/>
    <property type="evidence" value="ECO:0007669"/>
    <property type="project" value="UniProtKB-UniRule"/>
</dbReference>
<evidence type="ECO:0000259" key="8">
    <source>
        <dbReference type="Pfam" id="PF03447"/>
    </source>
</evidence>
<dbReference type="HAMAP" id="MF_01265">
    <property type="entry name" value="NadX"/>
    <property type="match status" value="1"/>
</dbReference>
<sequence>MSGSELRLVLIGWGAIATRVADLLAERAAPVDLIAVAVRDGTTRPEDLPAGTRLIDDPGALADLAFDLAVEAAGRESVGPWGRAVLARGADFAPASTSAFVDEGLLDDLTALARSSGAQLVIPPGALGGIDALAAAARLPLAGVRHEIVKPPQAWTGTPAEALCDLAGLNAPATFFEGSAREAARAFPQNANVAVITALAGLGLDRTTVALVADPGARRNSHRIRAEGDFGTMEIALENRPLASNPKSSEMTALSLVRLIENRAGARVV</sequence>
<keyword evidence="3 6" id="KW-0521">NADP</keyword>
<accession>F2IW15</accession>
<protein>
    <recommendedName>
        <fullName evidence="6">L-aspartate dehydrogenase</fullName>
        <ecNumber evidence="6">1.4.1.21</ecNumber>
    </recommendedName>
</protein>
<evidence type="ECO:0000256" key="5">
    <source>
        <dbReference type="ARBA" id="ARBA00023027"/>
    </source>
</evidence>
<dbReference type="SUPFAM" id="SSF51735">
    <property type="entry name" value="NAD(P)-binding Rossmann-fold domains"/>
    <property type="match status" value="1"/>
</dbReference>
<dbReference type="PIRSF" id="PIRSF005227">
    <property type="entry name" value="Asp_dh_NAD_syn"/>
    <property type="match status" value="1"/>
</dbReference>
<dbReference type="InterPro" id="IPR005106">
    <property type="entry name" value="Asp/hSer_DH_NAD-bd"/>
</dbReference>
<dbReference type="RefSeq" id="WP_013652615.1">
    <property type="nucleotide sequence ID" value="NC_015259.1"/>
</dbReference>
<dbReference type="STRING" id="991905.SL003B_1871"/>
<dbReference type="EMBL" id="CP002568">
    <property type="protein sequence ID" value="ADZ70297.1"/>
    <property type="molecule type" value="Genomic_DNA"/>
</dbReference>
<dbReference type="InterPro" id="IPR020626">
    <property type="entry name" value="Asp_DH_prok"/>
</dbReference>
<keyword evidence="10" id="KW-1185">Reference proteome</keyword>
<evidence type="ECO:0000256" key="6">
    <source>
        <dbReference type="HAMAP-Rule" id="MF_01265"/>
    </source>
</evidence>
<comment type="catalytic activity">
    <reaction evidence="6">
        <text>L-aspartate + NAD(+) + H2O = oxaloacetate + NH4(+) + NADH + H(+)</text>
        <dbReference type="Rhea" id="RHEA:11788"/>
        <dbReference type="ChEBI" id="CHEBI:15377"/>
        <dbReference type="ChEBI" id="CHEBI:15378"/>
        <dbReference type="ChEBI" id="CHEBI:16452"/>
        <dbReference type="ChEBI" id="CHEBI:28938"/>
        <dbReference type="ChEBI" id="CHEBI:29991"/>
        <dbReference type="ChEBI" id="CHEBI:57540"/>
        <dbReference type="ChEBI" id="CHEBI:57945"/>
        <dbReference type="EC" id="1.4.1.21"/>
    </reaction>
</comment>
<dbReference type="InterPro" id="IPR036291">
    <property type="entry name" value="NAD(P)-bd_dom_sf"/>
</dbReference>
<keyword evidence="2 6" id="KW-0662">Pyridine nucleotide biosynthesis</keyword>
<dbReference type="Proteomes" id="UP000008130">
    <property type="component" value="Chromosome"/>
</dbReference>
<dbReference type="GO" id="GO:0033735">
    <property type="term" value="F:aspartate dehydrogenase [NAD(P)+] activity"/>
    <property type="evidence" value="ECO:0007669"/>
    <property type="project" value="UniProtKB-EC"/>
</dbReference>
<organism evidence="9 10">
    <name type="scientific">Polymorphum gilvum (strain LMG 25793 / CGMCC 1.9160 / SL003B-26A1)</name>
    <dbReference type="NCBI Taxonomy" id="991905"/>
    <lineage>
        <taxon>Bacteria</taxon>
        <taxon>Pseudomonadati</taxon>
        <taxon>Pseudomonadota</taxon>
        <taxon>Alphaproteobacteria</taxon>
        <taxon>Rhodobacterales</taxon>
        <taxon>Paracoccaceae</taxon>
        <taxon>Polymorphum</taxon>
    </lineage>
</organism>
<dbReference type="EC" id="1.4.1.21" evidence="6"/>
<dbReference type="eggNOG" id="COG1712">
    <property type="taxonomic scope" value="Bacteria"/>
</dbReference>
<dbReference type="Pfam" id="PF03447">
    <property type="entry name" value="NAD_binding_3"/>
    <property type="match status" value="1"/>
</dbReference>
<proteinExistence type="inferred from homology"/>
<reference evidence="9 10" key="1">
    <citation type="journal article" date="2011" name="J. Bacteriol.">
        <title>Complete genome sequence of Polymorphum gilvum SL003B-26A1T, a crude oil-degrading bacterium from oil-polluted saline soil.</title>
        <authorList>
            <person name="Li S.G."/>
            <person name="Tang Y.Q."/>
            <person name="Nie Y."/>
            <person name="Cai M."/>
            <person name="Wu X.L."/>
        </authorList>
    </citation>
    <scope>NUCLEOTIDE SEQUENCE [LARGE SCALE GENOMIC DNA]</scope>
    <source>
        <strain evidence="10">LMG 25793 / CGMCC 1.9160 / SL003B-26A1</strain>
    </source>
</reference>
<dbReference type="Gene3D" id="3.40.50.720">
    <property type="entry name" value="NAD(P)-binding Rossmann-like Domain"/>
    <property type="match status" value="1"/>
</dbReference>
<dbReference type="HOGENOM" id="CLU_089550_0_0_5"/>
<gene>
    <name evidence="6" type="primary">nadX</name>
    <name evidence="9" type="ordered locus">SL003B_1871</name>
</gene>
<dbReference type="GO" id="GO:0009435">
    <property type="term" value="P:NAD+ biosynthetic process"/>
    <property type="evidence" value="ECO:0007669"/>
    <property type="project" value="UniProtKB-UniRule"/>
</dbReference>
<comment type="miscellaneous">
    <text evidence="6">The iminoaspartate product is unstable in aqueous solution and can decompose to oxaloacetate and ammonia.</text>
</comment>